<evidence type="ECO:0000256" key="6">
    <source>
        <dbReference type="ARBA" id="ARBA00022989"/>
    </source>
</evidence>
<protein>
    <submittedName>
        <fullName evidence="13">YidC/Oxa1 family membrane protein insertase</fullName>
    </submittedName>
</protein>
<feature type="compositionally biased region" description="Basic and acidic residues" evidence="10">
    <location>
        <begin position="241"/>
        <end position="263"/>
    </location>
</feature>
<dbReference type="GO" id="GO:0032977">
    <property type="term" value="F:membrane insertase activity"/>
    <property type="evidence" value="ECO:0007669"/>
    <property type="project" value="InterPro"/>
</dbReference>
<gene>
    <name evidence="13" type="ORF">ENI13_01725</name>
</gene>
<evidence type="ECO:0000256" key="8">
    <source>
        <dbReference type="ARBA" id="ARBA00023186"/>
    </source>
</evidence>
<reference evidence="13" key="1">
    <citation type="journal article" date="2020" name="mSystems">
        <title>Genome- and Community-Level Interaction Insights into Carbon Utilization and Element Cycling Functions of Hydrothermarchaeota in Hydrothermal Sediment.</title>
        <authorList>
            <person name="Zhou Z."/>
            <person name="Liu Y."/>
            <person name="Xu W."/>
            <person name="Pan J."/>
            <person name="Luo Z.H."/>
            <person name="Li M."/>
        </authorList>
    </citation>
    <scope>NUCLEOTIDE SEQUENCE [LARGE SCALE GENOMIC DNA]</scope>
    <source>
        <strain evidence="13">HyVt-369</strain>
    </source>
</reference>
<comment type="similarity">
    <text evidence="9">Belongs to the OXA1/ALB3/YidC family.</text>
</comment>
<organism evidence="13">
    <name type="scientific">candidate division CPR3 bacterium</name>
    <dbReference type="NCBI Taxonomy" id="2268181"/>
    <lineage>
        <taxon>Bacteria</taxon>
        <taxon>Bacteria division CPR3</taxon>
    </lineage>
</organism>
<accession>A0A7C1T5P9</accession>
<evidence type="ECO:0000256" key="2">
    <source>
        <dbReference type="ARBA" id="ARBA00022448"/>
    </source>
</evidence>
<dbReference type="Proteomes" id="UP000885695">
    <property type="component" value="Unassembled WGS sequence"/>
</dbReference>
<dbReference type="InterPro" id="IPR047196">
    <property type="entry name" value="YidC_ALB_C"/>
</dbReference>
<keyword evidence="7 11" id="KW-0472">Membrane</keyword>
<dbReference type="InterPro" id="IPR001708">
    <property type="entry name" value="YidC/ALB3/OXA1/COX18"/>
</dbReference>
<dbReference type="InterPro" id="IPR028055">
    <property type="entry name" value="YidC/Oxa/ALB_C"/>
</dbReference>
<evidence type="ECO:0000256" key="11">
    <source>
        <dbReference type="SAM" id="Phobius"/>
    </source>
</evidence>
<feature type="domain" description="Membrane insertase YidC/Oxa/ALB C-terminal" evidence="12">
    <location>
        <begin position="33"/>
        <end position="232"/>
    </location>
</feature>
<dbReference type="GO" id="GO:0051205">
    <property type="term" value="P:protein insertion into membrane"/>
    <property type="evidence" value="ECO:0007669"/>
    <property type="project" value="TreeGrafter"/>
</dbReference>
<dbReference type="GO" id="GO:0005886">
    <property type="term" value="C:plasma membrane"/>
    <property type="evidence" value="ECO:0007669"/>
    <property type="project" value="UniProtKB-SubCell"/>
</dbReference>
<proteinExistence type="inferred from homology"/>
<comment type="caution">
    <text evidence="13">The sequence shown here is derived from an EMBL/GenBank/DDBJ whole genome shotgun (WGS) entry which is preliminary data.</text>
</comment>
<keyword evidence="2" id="KW-0813">Transport</keyword>
<feature type="transmembrane region" description="Helical" evidence="11">
    <location>
        <begin position="195"/>
        <end position="218"/>
    </location>
</feature>
<evidence type="ECO:0000256" key="3">
    <source>
        <dbReference type="ARBA" id="ARBA00022475"/>
    </source>
</evidence>
<evidence type="ECO:0000256" key="1">
    <source>
        <dbReference type="ARBA" id="ARBA00004651"/>
    </source>
</evidence>
<feature type="transmembrane region" description="Helical" evidence="11">
    <location>
        <begin position="99"/>
        <end position="119"/>
    </location>
</feature>
<feature type="transmembrane region" description="Helical" evidence="11">
    <location>
        <begin position="33"/>
        <end position="51"/>
    </location>
</feature>
<keyword evidence="8" id="KW-0143">Chaperone</keyword>
<feature type="transmembrane region" description="Helical" evidence="11">
    <location>
        <begin position="155"/>
        <end position="174"/>
    </location>
</feature>
<evidence type="ECO:0000256" key="9">
    <source>
        <dbReference type="RuleBase" id="RU003945"/>
    </source>
</evidence>
<evidence type="ECO:0000256" key="10">
    <source>
        <dbReference type="SAM" id="MobiDB-lite"/>
    </source>
</evidence>
<name>A0A7C1T5P9_UNCC3</name>
<evidence type="ECO:0000313" key="13">
    <source>
        <dbReference type="EMBL" id="HEB13679.1"/>
    </source>
</evidence>
<sequence>MLDLIVNTYNLIIYQPLFNALVLLYEVIPGRDFGVAVIALTVLVRIAFYPLSAKGMLAQKKLSELQPKIKALQEQFKKDRERQAKETMALYKQEGVNPFAGFLPLLVQLPILFALYRLFLGGLNPEQFSFLYSFVANPGAIDPSFLGILDLSQTSIILALVAGAAQFWQTRYSFMSSKRTGGKDFASRMQKQMMYFFPFITILIVSRFPAAIGLYWIATSLFSVFQQYRVNKHDSARNIVKDDDSERTERREGFEKNRVENYDITRNQNNS</sequence>
<comment type="subcellular location">
    <subcellularLocation>
        <location evidence="1">Cell membrane</location>
        <topology evidence="1">Multi-pass membrane protein</topology>
    </subcellularLocation>
    <subcellularLocation>
        <location evidence="9">Membrane</location>
        <topology evidence="9">Multi-pass membrane protein</topology>
    </subcellularLocation>
</comment>
<dbReference type="AlphaFoldDB" id="A0A7C1T5P9"/>
<evidence type="ECO:0000256" key="5">
    <source>
        <dbReference type="ARBA" id="ARBA00022927"/>
    </source>
</evidence>
<dbReference type="NCBIfam" id="TIGR03592">
    <property type="entry name" value="yidC_oxa1_cterm"/>
    <property type="match status" value="1"/>
</dbReference>
<evidence type="ECO:0000256" key="7">
    <source>
        <dbReference type="ARBA" id="ARBA00023136"/>
    </source>
</evidence>
<keyword evidence="4 9" id="KW-0812">Transmembrane</keyword>
<evidence type="ECO:0000259" key="12">
    <source>
        <dbReference type="Pfam" id="PF02096"/>
    </source>
</evidence>
<keyword evidence="5" id="KW-0653">Protein transport</keyword>
<dbReference type="PANTHER" id="PTHR12428:SF65">
    <property type="entry name" value="CYTOCHROME C OXIDASE ASSEMBLY PROTEIN COX18, MITOCHONDRIAL"/>
    <property type="match status" value="1"/>
</dbReference>
<dbReference type="Pfam" id="PF02096">
    <property type="entry name" value="60KD_IMP"/>
    <property type="match status" value="1"/>
</dbReference>
<keyword evidence="3" id="KW-1003">Cell membrane</keyword>
<feature type="region of interest" description="Disordered" evidence="10">
    <location>
        <begin position="241"/>
        <end position="271"/>
    </location>
</feature>
<keyword evidence="6 11" id="KW-1133">Transmembrane helix</keyword>
<dbReference type="EMBL" id="DRHL01000098">
    <property type="protein sequence ID" value="HEB13679.1"/>
    <property type="molecule type" value="Genomic_DNA"/>
</dbReference>
<dbReference type="CDD" id="cd20070">
    <property type="entry name" value="5TM_YidC_Alb3"/>
    <property type="match status" value="1"/>
</dbReference>
<dbReference type="PANTHER" id="PTHR12428">
    <property type="entry name" value="OXA1"/>
    <property type="match status" value="1"/>
</dbReference>
<evidence type="ECO:0000256" key="4">
    <source>
        <dbReference type="ARBA" id="ARBA00022692"/>
    </source>
</evidence>
<dbReference type="GO" id="GO:0015031">
    <property type="term" value="P:protein transport"/>
    <property type="evidence" value="ECO:0007669"/>
    <property type="project" value="UniProtKB-KW"/>
</dbReference>